<sequence length="322" mass="31137">MIRTTRAFLAVLAAAALGVAGCAGSSGNVATSTPVATSSSVGSAGAAPSTESSSSSAPSSSGSSSTAPTSTAPSSTAPSSTAPSSSGSSSSAPSGGELSGTVTVFAAASLQKTFDDLTATFEKEHPGVDVQVSYDGSSTLVTQLTQGAEADVFASADQKNMTKATDAGLVTGTPTIFATNTLQIAVKPGNPKGITDLASLAKSGVATVVCAPEVPCGSAARTALDAAGVTLDPASEEQKVTDVLTKVAEGDADAGLVYKTDVSGSGGKVEGIDFKESAEAVNSYPISVLKAAPNPSAAAAFVDVVTGAEGQKTLTAAGFGAP</sequence>
<evidence type="ECO:0000256" key="1">
    <source>
        <dbReference type="ARBA" id="ARBA00004193"/>
    </source>
</evidence>
<feature type="region of interest" description="Disordered" evidence="14">
    <location>
        <begin position="28"/>
        <end position="96"/>
    </location>
</feature>
<feature type="signal peptide" evidence="15">
    <location>
        <begin position="1"/>
        <end position="25"/>
    </location>
</feature>
<keyword evidence="6" id="KW-0479">Metal-binding</keyword>
<organism evidence="16">
    <name type="scientific">Nakamurella sp. A5-74</name>
    <dbReference type="NCBI Taxonomy" id="3158264"/>
    <lineage>
        <taxon>Bacteria</taxon>
        <taxon>Bacillati</taxon>
        <taxon>Actinomycetota</taxon>
        <taxon>Actinomycetes</taxon>
        <taxon>Nakamurellales</taxon>
        <taxon>Nakamurellaceae</taxon>
        <taxon>Nakamurella</taxon>
    </lineage>
</organism>
<dbReference type="InterPro" id="IPR005950">
    <property type="entry name" value="ModA"/>
</dbReference>
<proteinExistence type="inferred from homology"/>
<dbReference type="NCBIfam" id="TIGR01256">
    <property type="entry name" value="modA"/>
    <property type="match status" value="1"/>
</dbReference>
<evidence type="ECO:0000256" key="2">
    <source>
        <dbReference type="ARBA" id="ARBA00009175"/>
    </source>
</evidence>
<keyword evidence="4" id="KW-1003">Cell membrane</keyword>
<comment type="subunit">
    <text evidence="11">The complex is composed of two ATP-binding proteins (ModC), two transmembrane proteins (ModB) and a solute-binding protein (ModA).</text>
</comment>
<evidence type="ECO:0000256" key="13">
    <source>
        <dbReference type="ARBA" id="ARBA00078141"/>
    </source>
</evidence>
<evidence type="ECO:0000256" key="5">
    <source>
        <dbReference type="ARBA" id="ARBA00022505"/>
    </source>
</evidence>
<evidence type="ECO:0000256" key="7">
    <source>
        <dbReference type="ARBA" id="ARBA00022729"/>
    </source>
</evidence>
<dbReference type="GO" id="GO:0030973">
    <property type="term" value="F:molybdate ion binding"/>
    <property type="evidence" value="ECO:0007669"/>
    <property type="project" value="TreeGrafter"/>
</dbReference>
<evidence type="ECO:0000256" key="6">
    <source>
        <dbReference type="ARBA" id="ARBA00022723"/>
    </source>
</evidence>
<accession>A0AAU8DLS9</accession>
<evidence type="ECO:0000256" key="4">
    <source>
        <dbReference type="ARBA" id="ARBA00022475"/>
    </source>
</evidence>
<keyword evidence="8" id="KW-0472">Membrane</keyword>
<feature type="compositionally biased region" description="Low complexity" evidence="14">
    <location>
        <begin position="30"/>
        <end position="96"/>
    </location>
</feature>
<feature type="chain" id="PRO_5043425891" description="Molybdate-binding protein ModA" evidence="15">
    <location>
        <begin position="26"/>
        <end position="322"/>
    </location>
</feature>
<dbReference type="PANTHER" id="PTHR30632">
    <property type="entry name" value="MOLYBDATE-BINDING PERIPLASMIC PROTEIN"/>
    <property type="match status" value="1"/>
</dbReference>
<dbReference type="AlphaFoldDB" id="A0AAU8DLS9"/>
<dbReference type="PROSITE" id="PS51257">
    <property type="entry name" value="PROKAR_LIPOPROTEIN"/>
    <property type="match status" value="1"/>
</dbReference>
<name>A0AAU8DLS9_9ACTN</name>
<dbReference type="GO" id="GO:0005886">
    <property type="term" value="C:plasma membrane"/>
    <property type="evidence" value="ECO:0007669"/>
    <property type="project" value="UniProtKB-SubCell"/>
</dbReference>
<evidence type="ECO:0000256" key="14">
    <source>
        <dbReference type="SAM" id="MobiDB-lite"/>
    </source>
</evidence>
<evidence type="ECO:0000256" key="8">
    <source>
        <dbReference type="ARBA" id="ARBA00023136"/>
    </source>
</evidence>
<dbReference type="GO" id="GO:0046872">
    <property type="term" value="F:metal ion binding"/>
    <property type="evidence" value="ECO:0007669"/>
    <property type="project" value="UniProtKB-KW"/>
</dbReference>
<evidence type="ECO:0000256" key="10">
    <source>
        <dbReference type="ARBA" id="ARBA00056002"/>
    </source>
</evidence>
<protein>
    <recommendedName>
        <fullName evidence="12">Molybdate-binding protein ModA</fullName>
    </recommendedName>
    <alternativeName>
        <fullName evidence="13">Molybdate/tungstate-binding protein ModA</fullName>
    </alternativeName>
</protein>
<dbReference type="RefSeq" id="WP_353648714.1">
    <property type="nucleotide sequence ID" value="NZ_CP159218.1"/>
</dbReference>
<evidence type="ECO:0000256" key="9">
    <source>
        <dbReference type="ARBA" id="ARBA00023245"/>
    </source>
</evidence>
<dbReference type="PANTHER" id="PTHR30632:SF0">
    <property type="entry name" value="SULFATE-BINDING PROTEIN"/>
    <property type="match status" value="1"/>
</dbReference>
<dbReference type="EMBL" id="CP159218">
    <property type="protein sequence ID" value="XCG63099.1"/>
    <property type="molecule type" value="Genomic_DNA"/>
</dbReference>
<dbReference type="SUPFAM" id="SSF53850">
    <property type="entry name" value="Periplasmic binding protein-like II"/>
    <property type="match status" value="1"/>
</dbReference>
<comment type="subcellular location">
    <subcellularLocation>
        <location evidence="1">Cell membrane</location>
        <topology evidence="1">Lipid-anchor</topology>
    </subcellularLocation>
</comment>
<dbReference type="GO" id="GO:0015689">
    <property type="term" value="P:molybdate ion transport"/>
    <property type="evidence" value="ECO:0007669"/>
    <property type="project" value="InterPro"/>
</dbReference>
<dbReference type="InterPro" id="IPR050682">
    <property type="entry name" value="ModA/WtpA"/>
</dbReference>
<keyword evidence="3" id="KW-0813">Transport</keyword>
<evidence type="ECO:0000256" key="15">
    <source>
        <dbReference type="SAM" id="SignalP"/>
    </source>
</evidence>
<keyword evidence="5" id="KW-0500">Molybdenum</keyword>
<dbReference type="Gene3D" id="3.40.190.10">
    <property type="entry name" value="Periplasmic binding protein-like II"/>
    <property type="match status" value="2"/>
</dbReference>
<evidence type="ECO:0000313" key="16">
    <source>
        <dbReference type="EMBL" id="XCG63099.1"/>
    </source>
</evidence>
<comment type="function">
    <text evidence="10">Involved in the transport of molybdenum into the cell. Part of the binding-protein-dependent transport system ModABCD.</text>
</comment>
<gene>
    <name evidence="16" type="primary">modA</name>
    <name evidence="16" type="ORF">ABLG96_18115</name>
</gene>
<dbReference type="FunFam" id="3.40.190.10:FF:000030">
    <property type="entry name" value="Molybdate ABC transporter substrate-binding protein"/>
    <property type="match status" value="1"/>
</dbReference>
<dbReference type="CDD" id="cd13538">
    <property type="entry name" value="PBP2_ModA_like_1"/>
    <property type="match status" value="1"/>
</dbReference>
<keyword evidence="7 15" id="KW-0732">Signal</keyword>
<comment type="similarity">
    <text evidence="2">Belongs to the bacterial solute-binding protein ModA family.</text>
</comment>
<evidence type="ECO:0000256" key="12">
    <source>
        <dbReference type="ARBA" id="ARBA00073171"/>
    </source>
</evidence>
<dbReference type="Pfam" id="PF13531">
    <property type="entry name" value="SBP_bac_11"/>
    <property type="match status" value="1"/>
</dbReference>
<evidence type="ECO:0000256" key="11">
    <source>
        <dbReference type="ARBA" id="ARBA00062515"/>
    </source>
</evidence>
<reference evidence="16" key="1">
    <citation type="submission" date="2024-05" db="EMBL/GenBank/DDBJ databases">
        <authorList>
            <person name="Cai S.Y."/>
            <person name="Jin L.M."/>
            <person name="Li H.R."/>
        </authorList>
    </citation>
    <scope>NUCLEOTIDE SEQUENCE</scope>
    <source>
        <strain evidence="16">A5-74</strain>
    </source>
</reference>
<evidence type="ECO:0000256" key="3">
    <source>
        <dbReference type="ARBA" id="ARBA00022448"/>
    </source>
</evidence>
<keyword evidence="9" id="KW-0826">Tungsten</keyword>